<dbReference type="PANTHER" id="PTHR43917:SF9">
    <property type="entry name" value="GLUTATHIONE S-TRANSFERASE THETA-1"/>
    <property type="match status" value="1"/>
</dbReference>
<protein>
    <recommendedName>
        <fullName evidence="3">GST N-terminal domain-containing protein</fullName>
    </recommendedName>
</protein>
<dbReference type="Proteomes" id="UP000694545">
    <property type="component" value="Unplaced"/>
</dbReference>
<name>A0A8D2J7N1_VARKO</name>
<evidence type="ECO:0000313" key="2">
    <source>
        <dbReference type="Proteomes" id="UP000694545"/>
    </source>
</evidence>
<evidence type="ECO:0008006" key="3">
    <source>
        <dbReference type="Google" id="ProtNLM"/>
    </source>
</evidence>
<reference evidence="1" key="2">
    <citation type="submission" date="2025-09" db="UniProtKB">
        <authorList>
            <consortium name="Ensembl"/>
        </authorList>
    </citation>
    <scope>IDENTIFICATION</scope>
</reference>
<accession>A0A8D2J7N1</accession>
<organism evidence="1 2">
    <name type="scientific">Varanus komodoensis</name>
    <name type="common">Komodo dragon</name>
    <dbReference type="NCBI Taxonomy" id="61221"/>
    <lineage>
        <taxon>Eukaryota</taxon>
        <taxon>Metazoa</taxon>
        <taxon>Chordata</taxon>
        <taxon>Craniata</taxon>
        <taxon>Vertebrata</taxon>
        <taxon>Euteleostomi</taxon>
        <taxon>Lepidosauria</taxon>
        <taxon>Squamata</taxon>
        <taxon>Bifurcata</taxon>
        <taxon>Unidentata</taxon>
        <taxon>Episquamata</taxon>
        <taxon>Toxicofera</taxon>
        <taxon>Anguimorpha</taxon>
        <taxon>Paleoanguimorpha</taxon>
        <taxon>Varanoidea</taxon>
        <taxon>Varanidae</taxon>
        <taxon>Varanus</taxon>
    </lineage>
</organism>
<dbReference type="AlphaFoldDB" id="A0A8D2J7N1"/>
<reference evidence="1" key="1">
    <citation type="submission" date="2025-08" db="UniProtKB">
        <authorList>
            <consortium name="Ensembl"/>
        </authorList>
    </citation>
    <scope>IDENTIFICATION</scope>
</reference>
<evidence type="ECO:0000313" key="1">
    <source>
        <dbReference type="Ensembl" id="ENSVKKP00000004827.1"/>
    </source>
</evidence>
<dbReference type="InterPro" id="IPR051369">
    <property type="entry name" value="GST_Theta"/>
</dbReference>
<dbReference type="GO" id="GO:0006749">
    <property type="term" value="P:glutathione metabolic process"/>
    <property type="evidence" value="ECO:0007669"/>
    <property type="project" value="TreeGrafter"/>
</dbReference>
<dbReference type="PANTHER" id="PTHR43917">
    <property type="match status" value="1"/>
</dbReference>
<dbReference type="Ensembl" id="ENSVKKT00000004962.1">
    <property type="protein sequence ID" value="ENSVKKP00000004827.1"/>
    <property type="gene ID" value="ENSVKKG00000003589.1"/>
</dbReference>
<keyword evidence="2" id="KW-1185">Reference proteome</keyword>
<dbReference type="GO" id="GO:0004364">
    <property type="term" value="F:glutathione transferase activity"/>
    <property type="evidence" value="ECO:0007669"/>
    <property type="project" value="TreeGrafter"/>
</dbReference>
<sequence>MEPELYLDLLSQPCRAVYIFAKRNNIPFALRDVQLFRGEGAGASRASPGGAGWLRAPRRGSCCPCDAKACLRAPCRTRSQAVSSS</sequence>
<dbReference type="GO" id="GO:0005737">
    <property type="term" value="C:cytoplasm"/>
    <property type="evidence" value="ECO:0007669"/>
    <property type="project" value="TreeGrafter"/>
</dbReference>
<proteinExistence type="predicted"/>